<evidence type="ECO:0000259" key="1">
    <source>
        <dbReference type="PROSITE" id="PS51725"/>
    </source>
</evidence>
<evidence type="ECO:0000313" key="3">
    <source>
        <dbReference type="Proteomes" id="UP000318141"/>
    </source>
</evidence>
<dbReference type="PROSITE" id="PS51725">
    <property type="entry name" value="ABM"/>
    <property type="match status" value="1"/>
</dbReference>
<name>A0A562B9D9_9BURK</name>
<dbReference type="AlphaFoldDB" id="A0A562B9D9"/>
<evidence type="ECO:0000313" key="2">
    <source>
        <dbReference type="EMBL" id="TWG81792.1"/>
    </source>
</evidence>
<keyword evidence="2" id="KW-0560">Oxidoreductase</keyword>
<dbReference type="OrthoDB" id="9798157at2"/>
<accession>A0A562B9D9</accession>
<keyword evidence="3" id="KW-1185">Reference proteome</keyword>
<organism evidence="2 3">
    <name type="scientific">Cupriavidus gilardii J11</name>
    <dbReference type="NCBI Taxonomy" id="936133"/>
    <lineage>
        <taxon>Bacteria</taxon>
        <taxon>Pseudomonadati</taxon>
        <taxon>Pseudomonadota</taxon>
        <taxon>Betaproteobacteria</taxon>
        <taxon>Burkholderiales</taxon>
        <taxon>Burkholderiaceae</taxon>
        <taxon>Cupriavidus</taxon>
    </lineage>
</organism>
<reference evidence="2 3" key="1">
    <citation type="submission" date="2019-07" db="EMBL/GenBank/DDBJ databases">
        <title>Genome sequencing of lignin-degrading bacterial isolates.</title>
        <authorList>
            <person name="Gladden J."/>
        </authorList>
    </citation>
    <scope>NUCLEOTIDE SEQUENCE [LARGE SCALE GENOMIC DNA]</scope>
    <source>
        <strain evidence="2 3">J11</strain>
    </source>
</reference>
<feature type="domain" description="ABM" evidence="1">
    <location>
        <begin position="2"/>
        <end position="92"/>
    </location>
</feature>
<keyword evidence="2" id="KW-0503">Monooxygenase</keyword>
<dbReference type="Pfam" id="PF03992">
    <property type="entry name" value="ABM"/>
    <property type="match status" value="1"/>
</dbReference>
<protein>
    <submittedName>
        <fullName evidence="2">Heme-degrading monooxygenase HmoA</fullName>
    </submittedName>
</protein>
<dbReference type="Gene3D" id="3.30.70.100">
    <property type="match status" value="1"/>
</dbReference>
<dbReference type="GO" id="GO:0004497">
    <property type="term" value="F:monooxygenase activity"/>
    <property type="evidence" value="ECO:0007669"/>
    <property type="project" value="UniProtKB-KW"/>
</dbReference>
<proteinExistence type="predicted"/>
<sequence>MILEVAQIQIKPGSEAAFEDGVAQAAPLFQRARGCHGMRLLRSIENPSSYTLEVRWETVEHHMVDFRGSEDFGKWRELVGEYFAAPPQVGHCSIAVHLF</sequence>
<comment type="caution">
    <text evidence="2">The sequence shown here is derived from an EMBL/GenBank/DDBJ whole genome shotgun (WGS) entry which is preliminary data.</text>
</comment>
<dbReference type="Proteomes" id="UP000318141">
    <property type="component" value="Unassembled WGS sequence"/>
</dbReference>
<dbReference type="InterPro" id="IPR011008">
    <property type="entry name" value="Dimeric_a/b-barrel"/>
</dbReference>
<gene>
    <name evidence="2" type="ORF">L602_000400001110</name>
</gene>
<dbReference type="InterPro" id="IPR007138">
    <property type="entry name" value="ABM_dom"/>
</dbReference>
<dbReference type="SUPFAM" id="SSF54909">
    <property type="entry name" value="Dimeric alpha+beta barrel"/>
    <property type="match status" value="1"/>
</dbReference>
<dbReference type="EMBL" id="VLJN01000034">
    <property type="protein sequence ID" value="TWG81792.1"/>
    <property type="molecule type" value="Genomic_DNA"/>
</dbReference>